<evidence type="ECO:0000313" key="2">
    <source>
        <dbReference type="Proteomes" id="UP000805614"/>
    </source>
</evidence>
<organism evidence="1 2">
    <name type="scientific">Actinomadura alba</name>
    <dbReference type="NCBI Taxonomy" id="406431"/>
    <lineage>
        <taxon>Bacteria</taxon>
        <taxon>Bacillati</taxon>
        <taxon>Actinomycetota</taxon>
        <taxon>Actinomycetes</taxon>
        <taxon>Streptosporangiales</taxon>
        <taxon>Thermomonosporaceae</taxon>
        <taxon>Actinomadura</taxon>
    </lineage>
</organism>
<reference evidence="1 2" key="1">
    <citation type="submission" date="2020-06" db="EMBL/GenBank/DDBJ databases">
        <title>Actinomadura xiongansis sp. nov., isolated from soil of Baiyangdian.</title>
        <authorList>
            <person name="Zhang X."/>
        </authorList>
    </citation>
    <scope>NUCLEOTIDE SEQUENCE [LARGE SCALE GENOMIC DNA]</scope>
    <source>
        <strain evidence="1 2">HBUM206468</strain>
    </source>
</reference>
<protein>
    <submittedName>
        <fullName evidence="1">Uncharacterized protein</fullName>
    </submittedName>
</protein>
<sequence>MTDAEGIAALRTAHPDWNIWRARTSTGGAGMWMATRHRVLTTDEMYDGLAHTLAEDCADRLAAALAEQHRIEAARTPELS</sequence>
<dbReference type="EMBL" id="JABVEC010000010">
    <property type="protein sequence ID" value="MBC6466784.1"/>
    <property type="molecule type" value="Genomic_DNA"/>
</dbReference>
<keyword evidence="2" id="KW-1185">Reference proteome</keyword>
<dbReference type="Proteomes" id="UP000805614">
    <property type="component" value="Unassembled WGS sequence"/>
</dbReference>
<evidence type="ECO:0000313" key="1">
    <source>
        <dbReference type="EMBL" id="MBC6466784.1"/>
    </source>
</evidence>
<dbReference type="RefSeq" id="WP_187243809.1">
    <property type="nucleotide sequence ID" value="NZ_BAAAOK010000027.1"/>
</dbReference>
<accession>A0ABR7LQC6</accession>
<proteinExistence type="predicted"/>
<gene>
    <name evidence="1" type="ORF">HKK74_14915</name>
</gene>
<comment type="caution">
    <text evidence="1">The sequence shown here is derived from an EMBL/GenBank/DDBJ whole genome shotgun (WGS) entry which is preliminary data.</text>
</comment>
<name>A0ABR7LQC6_9ACTN</name>